<sequence length="208" mass="23445">MHCSEVTNCGKRSAWHSSSAGRSSSRSAENLITLAGQTSGSPEKVESTTIRRVAKNCQSRYTGGIRRNNRQAIRNHRGMYTFYRECELLGWPLPQGDSFVILKDFNPHIGYLYDTITSKKSPVANLSIRAYAQAYLHVVCKVSNLANKMKCCGLKEEERKSRSSRILPPARTANESTSYSRSSYESTWARLECQDFQNSAMLVEEICK</sequence>
<evidence type="ECO:0000313" key="3">
    <source>
        <dbReference type="Proteomes" id="UP000308652"/>
    </source>
</evidence>
<feature type="compositionally biased region" description="Low complexity" evidence="1">
    <location>
        <begin position="15"/>
        <end position="27"/>
    </location>
</feature>
<protein>
    <submittedName>
        <fullName evidence="2">Uncharacterized protein</fullName>
    </submittedName>
</protein>
<feature type="region of interest" description="Disordered" evidence="1">
    <location>
        <begin position="1"/>
        <end position="27"/>
    </location>
</feature>
<organism evidence="2 3">
    <name type="scientific">Crucibulum laeve</name>
    <dbReference type="NCBI Taxonomy" id="68775"/>
    <lineage>
        <taxon>Eukaryota</taxon>
        <taxon>Fungi</taxon>
        <taxon>Dikarya</taxon>
        <taxon>Basidiomycota</taxon>
        <taxon>Agaricomycotina</taxon>
        <taxon>Agaricomycetes</taxon>
        <taxon>Agaricomycetidae</taxon>
        <taxon>Agaricales</taxon>
        <taxon>Agaricineae</taxon>
        <taxon>Nidulariaceae</taxon>
        <taxon>Crucibulum</taxon>
    </lineage>
</organism>
<evidence type="ECO:0000256" key="1">
    <source>
        <dbReference type="SAM" id="MobiDB-lite"/>
    </source>
</evidence>
<proteinExistence type="predicted"/>
<dbReference type="AlphaFoldDB" id="A0A5C3LYX8"/>
<gene>
    <name evidence="2" type="ORF">BDQ12DRAFT_666068</name>
</gene>
<accession>A0A5C3LYX8</accession>
<dbReference type="Proteomes" id="UP000308652">
    <property type="component" value="Unassembled WGS sequence"/>
</dbReference>
<evidence type="ECO:0000313" key="2">
    <source>
        <dbReference type="EMBL" id="TFK38324.1"/>
    </source>
</evidence>
<reference evidence="2 3" key="1">
    <citation type="journal article" date="2019" name="Nat. Ecol. Evol.">
        <title>Megaphylogeny resolves global patterns of mushroom evolution.</title>
        <authorList>
            <person name="Varga T."/>
            <person name="Krizsan K."/>
            <person name="Foldi C."/>
            <person name="Dima B."/>
            <person name="Sanchez-Garcia M."/>
            <person name="Sanchez-Ramirez S."/>
            <person name="Szollosi G.J."/>
            <person name="Szarkandi J.G."/>
            <person name="Papp V."/>
            <person name="Albert L."/>
            <person name="Andreopoulos W."/>
            <person name="Angelini C."/>
            <person name="Antonin V."/>
            <person name="Barry K.W."/>
            <person name="Bougher N.L."/>
            <person name="Buchanan P."/>
            <person name="Buyck B."/>
            <person name="Bense V."/>
            <person name="Catcheside P."/>
            <person name="Chovatia M."/>
            <person name="Cooper J."/>
            <person name="Damon W."/>
            <person name="Desjardin D."/>
            <person name="Finy P."/>
            <person name="Geml J."/>
            <person name="Haridas S."/>
            <person name="Hughes K."/>
            <person name="Justo A."/>
            <person name="Karasinski D."/>
            <person name="Kautmanova I."/>
            <person name="Kiss B."/>
            <person name="Kocsube S."/>
            <person name="Kotiranta H."/>
            <person name="LaButti K.M."/>
            <person name="Lechner B.E."/>
            <person name="Liimatainen K."/>
            <person name="Lipzen A."/>
            <person name="Lukacs Z."/>
            <person name="Mihaltcheva S."/>
            <person name="Morgado L.N."/>
            <person name="Niskanen T."/>
            <person name="Noordeloos M.E."/>
            <person name="Ohm R.A."/>
            <person name="Ortiz-Santana B."/>
            <person name="Ovrebo C."/>
            <person name="Racz N."/>
            <person name="Riley R."/>
            <person name="Savchenko A."/>
            <person name="Shiryaev A."/>
            <person name="Soop K."/>
            <person name="Spirin V."/>
            <person name="Szebenyi C."/>
            <person name="Tomsovsky M."/>
            <person name="Tulloss R.E."/>
            <person name="Uehling J."/>
            <person name="Grigoriev I.V."/>
            <person name="Vagvolgyi C."/>
            <person name="Papp T."/>
            <person name="Martin F.M."/>
            <person name="Miettinen O."/>
            <person name="Hibbett D.S."/>
            <person name="Nagy L.G."/>
        </authorList>
    </citation>
    <scope>NUCLEOTIDE SEQUENCE [LARGE SCALE GENOMIC DNA]</scope>
    <source>
        <strain evidence="2 3">CBS 166.37</strain>
    </source>
</reference>
<dbReference type="EMBL" id="ML213603">
    <property type="protein sequence ID" value="TFK38324.1"/>
    <property type="molecule type" value="Genomic_DNA"/>
</dbReference>
<keyword evidence="3" id="KW-1185">Reference proteome</keyword>
<name>A0A5C3LYX8_9AGAR</name>